<accession>A0A285UQK0</accession>
<evidence type="ECO:0000313" key="1">
    <source>
        <dbReference type="EMBL" id="SOC42531.1"/>
    </source>
</evidence>
<dbReference type="EMBL" id="OBQC01000013">
    <property type="protein sequence ID" value="SOC42531.1"/>
    <property type="molecule type" value="Genomic_DNA"/>
</dbReference>
<dbReference type="RefSeq" id="WP_097150498.1">
    <property type="nucleotide sequence ID" value="NZ_OBQC01000013.1"/>
</dbReference>
<evidence type="ECO:0000313" key="2">
    <source>
        <dbReference type="Proteomes" id="UP000219252"/>
    </source>
</evidence>
<dbReference type="AlphaFoldDB" id="A0A285UQK0"/>
<sequence length="106" mass="13059">MYVKVYQFYLQKNKVEEYFLIQEKASAIYSKYIQSETMYLNSNEDETKWIEITRYKDEEEYNKSIALINKEKEIQQLFNQFQSLLVSDKNEIFEEDFVQIKKKFTF</sequence>
<organism evidence="1 2">
    <name type="scientific">Ureibacillus acetophenoni</name>
    <dbReference type="NCBI Taxonomy" id="614649"/>
    <lineage>
        <taxon>Bacteria</taxon>
        <taxon>Bacillati</taxon>
        <taxon>Bacillota</taxon>
        <taxon>Bacilli</taxon>
        <taxon>Bacillales</taxon>
        <taxon>Caryophanaceae</taxon>
        <taxon>Ureibacillus</taxon>
    </lineage>
</organism>
<reference evidence="2" key="1">
    <citation type="submission" date="2017-08" db="EMBL/GenBank/DDBJ databases">
        <authorList>
            <person name="Varghese N."/>
            <person name="Submissions S."/>
        </authorList>
    </citation>
    <scope>NUCLEOTIDE SEQUENCE [LARGE SCALE GENOMIC DNA]</scope>
    <source>
        <strain evidence="2">JC23</strain>
    </source>
</reference>
<protein>
    <recommendedName>
        <fullName evidence="3">ABM domain-containing protein</fullName>
    </recommendedName>
</protein>
<gene>
    <name evidence="1" type="ORF">SAMN05877842_11324</name>
</gene>
<dbReference type="Proteomes" id="UP000219252">
    <property type="component" value="Unassembled WGS sequence"/>
</dbReference>
<dbReference type="OrthoDB" id="2376332at2"/>
<keyword evidence="2" id="KW-1185">Reference proteome</keyword>
<name>A0A285UQK0_9BACL</name>
<evidence type="ECO:0008006" key="3">
    <source>
        <dbReference type="Google" id="ProtNLM"/>
    </source>
</evidence>
<proteinExistence type="predicted"/>